<keyword evidence="2 4" id="KW-0238">DNA-binding</keyword>
<dbReference type="EMBL" id="WNJO01000006">
    <property type="protein sequence ID" value="MTV82266.1"/>
    <property type="molecule type" value="Genomic_DNA"/>
</dbReference>
<dbReference type="AlphaFoldDB" id="A0A7X2XXQ4"/>
<dbReference type="GO" id="GO:0000976">
    <property type="term" value="F:transcription cis-regulatory region binding"/>
    <property type="evidence" value="ECO:0007669"/>
    <property type="project" value="TreeGrafter"/>
</dbReference>
<dbReference type="PANTHER" id="PTHR30055">
    <property type="entry name" value="HTH-TYPE TRANSCRIPTIONAL REGULATOR RUTR"/>
    <property type="match status" value="1"/>
</dbReference>
<organism evidence="6 7">
    <name type="scientific">Secundilactobacillus folii</name>
    <dbReference type="NCBI Taxonomy" id="2678357"/>
    <lineage>
        <taxon>Bacteria</taxon>
        <taxon>Bacillati</taxon>
        <taxon>Bacillota</taxon>
        <taxon>Bacilli</taxon>
        <taxon>Lactobacillales</taxon>
        <taxon>Lactobacillaceae</taxon>
        <taxon>Secundilactobacillus</taxon>
    </lineage>
</organism>
<dbReference type="PROSITE" id="PS50977">
    <property type="entry name" value="HTH_TETR_2"/>
    <property type="match status" value="1"/>
</dbReference>
<dbReference type="GO" id="GO:0003700">
    <property type="term" value="F:DNA-binding transcription factor activity"/>
    <property type="evidence" value="ECO:0007669"/>
    <property type="project" value="TreeGrafter"/>
</dbReference>
<keyword evidence="7" id="KW-1185">Reference proteome</keyword>
<keyword evidence="1" id="KW-0805">Transcription regulation</keyword>
<dbReference type="SUPFAM" id="SSF46689">
    <property type="entry name" value="Homeodomain-like"/>
    <property type="match status" value="1"/>
</dbReference>
<protein>
    <submittedName>
        <fullName evidence="6">TetR family transcriptional regulator</fullName>
    </submittedName>
</protein>
<dbReference type="InterPro" id="IPR009057">
    <property type="entry name" value="Homeodomain-like_sf"/>
</dbReference>
<evidence type="ECO:0000256" key="1">
    <source>
        <dbReference type="ARBA" id="ARBA00023015"/>
    </source>
</evidence>
<dbReference type="Pfam" id="PF00440">
    <property type="entry name" value="TetR_N"/>
    <property type="match status" value="1"/>
</dbReference>
<feature type="domain" description="HTH tetR-type" evidence="5">
    <location>
        <begin position="6"/>
        <end position="66"/>
    </location>
</feature>
<evidence type="ECO:0000313" key="6">
    <source>
        <dbReference type="EMBL" id="MTV82266.1"/>
    </source>
</evidence>
<evidence type="ECO:0000256" key="4">
    <source>
        <dbReference type="PROSITE-ProRule" id="PRU00335"/>
    </source>
</evidence>
<evidence type="ECO:0000259" key="5">
    <source>
        <dbReference type="PROSITE" id="PS50977"/>
    </source>
</evidence>
<evidence type="ECO:0000256" key="3">
    <source>
        <dbReference type="ARBA" id="ARBA00023163"/>
    </source>
</evidence>
<evidence type="ECO:0000313" key="7">
    <source>
        <dbReference type="Proteomes" id="UP000466388"/>
    </source>
</evidence>
<keyword evidence="3" id="KW-0804">Transcription</keyword>
<accession>A0A7X2XXQ4</accession>
<dbReference type="InterPro" id="IPR036271">
    <property type="entry name" value="Tet_transcr_reg_TetR-rel_C_sf"/>
</dbReference>
<name>A0A7X2XXQ4_9LACO</name>
<evidence type="ECO:0000256" key="2">
    <source>
        <dbReference type="ARBA" id="ARBA00023125"/>
    </source>
</evidence>
<feature type="DNA-binding region" description="H-T-H motif" evidence="4">
    <location>
        <begin position="29"/>
        <end position="48"/>
    </location>
</feature>
<dbReference type="InterPro" id="IPR001647">
    <property type="entry name" value="HTH_TetR"/>
</dbReference>
<sequence>MRKKDESKKIKIESAVADIILEEGADAVSTVKVAKRVGISQSNVYLYFKNRDAMLLSVYSREIEKIKDTGNFNQLNNHDISLTERIRGYIKGVYEFSLAHPQSLSLIQQIKYLLGKADETPFPDTDQPTDSTVTALLTEGVKAGVLKPLPINVHMSLVFSVIHTHTLNINKGRYTENQYSFDDFYAFIWGAMAK</sequence>
<proteinExistence type="predicted"/>
<gene>
    <name evidence="6" type="ORF">GM612_06325</name>
</gene>
<dbReference type="InterPro" id="IPR050109">
    <property type="entry name" value="HTH-type_TetR-like_transc_reg"/>
</dbReference>
<dbReference type="Gene3D" id="1.10.357.10">
    <property type="entry name" value="Tetracycline Repressor, domain 2"/>
    <property type="match status" value="1"/>
</dbReference>
<dbReference type="Proteomes" id="UP000466388">
    <property type="component" value="Unassembled WGS sequence"/>
</dbReference>
<dbReference type="SUPFAM" id="SSF48498">
    <property type="entry name" value="Tetracyclin repressor-like, C-terminal domain"/>
    <property type="match status" value="1"/>
</dbReference>
<comment type="caution">
    <text evidence="6">The sequence shown here is derived from an EMBL/GenBank/DDBJ whole genome shotgun (WGS) entry which is preliminary data.</text>
</comment>
<dbReference type="PRINTS" id="PR00455">
    <property type="entry name" value="HTHTETR"/>
</dbReference>
<dbReference type="PANTHER" id="PTHR30055:SF234">
    <property type="entry name" value="HTH-TYPE TRANSCRIPTIONAL REGULATOR BETI"/>
    <property type="match status" value="1"/>
</dbReference>
<reference evidence="6 7" key="1">
    <citation type="submission" date="2019-11" db="EMBL/GenBank/DDBJ databases">
        <title>Lactobacillus sp. nov. CRM56-3, isolated from fermented tea leaves.</title>
        <authorList>
            <person name="Phuengjayaem S."/>
            <person name="Tanasupawat S."/>
        </authorList>
    </citation>
    <scope>NUCLEOTIDE SEQUENCE [LARGE SCALE GENOMIC DNA]</scope>
    <source>
        <strain evidence="6 7">CRM56-3</strain>
    </source>
</reference>
<dbReference type="RefSeq" id="WP_155431542.1">
    <property type="nucleotide sequence ID" value="NZ_WNJO01000006.1"/>
</dbReference>